<dbReference type="PROSITE" id="PS51228">
    <property type="entry name" value="ACB_2"/>
    <property type="match status" value="1"/>
</dbReference>
<proteinExistence type="inferred from homology"/>
<dbReference type="EMBL" id="CAJZBQ010000001">
    <property type="protein sequence ID" value="CAG9310096.1"/>
    <property type="molecule type" value="Genomic_DNA"/>
</dbReference>
<dbReference type="SUPFAM" id="SSF47027">
    <property type="entry name" value="Acyl-CoA binding protein"/>
    <property type="match status" value="1"/>
</dbReference>
<evidence type="ECO:0000313" key="5">
    <source>
        <dbReference type="Proteomes" id="UP001162131"/>
    </source>
</evidence>
<organism evidence="4 5">
    <name type="scientific">Blepharisma stoltei</name>
    <dbReference type="NCBI Taxonomy" id="1481888"/>
    <lineage>
        <taxon>Eukaryota</taxon>
        <taxon>Sar</taxon>
        <taxon>Alveolata</taxon>
        <taxon>Ciliophora</taxon>
        <taxon>Postciliodesmatophora</taxon>
        <taxon>Heterotrichea</taxon>
        <taxon>Heterotrichida</taxon>
        <taxon>Blepharismidae</taxon>
        <taxon>Blepharisma</taxon>
    </lineage>
</organism>
<keyword evidence="5" id="KW-1185">Reference proteome</keyword>
<dbReference type="InterPro" id="IPR000582">
    <property type="entry name" value="Acyl-CoA-binding_protein"/>
</dbReference>
<feature type="domain" description="ACB" evidence="3">
    <location>
        <begin position="1"/>
        <end position="88"/>
    </location>
</feature>
<evidence type="ECO:0000256" key="1">
    <source>
        <dbReference type="ARBA" id="ARBA00005567"/>
    </source>
</evidence>
<dbReference type="InterPro" id="IPR014352">
    <property type="entry name" value="FERM/acyl-CoA-bd_prot_sf"/>
</dbReference>
<protein>
    <recommendedName>
        <fullName evidence="3">ACB domain-containing protein</fullName>
    </recommendedName>
</protein>
<dbReference type="InterPro" id="IPR035984">
    <property type="entry name" value="Acyl-CoA-binding_sf"/>
</dbReference>
<dbReference type="PANTHER" id="PTHR23310">
    <property type="entry name" value="ACYL-COA-BINDING PROTEIN, ACBP"/>
    <property type="match status" value="1"/>
</dbReference>
<evidence type="ECO:0000256" key="2">
    <source>
        <dbReference type="ARBA" id="ARBA00023121"/>
    </source>
</evidence>
<sequence length="91" mass="10234">MADHFERVAQLVVEFKLSGGTLEGDKGYQVYGLYKQATSGDNTAPRPADEAAARKWDAWEAKKGLTHDQAKEQYVESFRAWFPADWVARLG</sequence>
<dbReference type="PRINTS" id="PR00689">
    <property type="entry name" value="ACOABINDINGP"/>
</dbReference>
<keyword evidence="2" id="KW-0446">Lipid-binding</keyword>
<dbReference type="GO" id="GO:0006631">
    <property type="term" value="P:fatty acid metabolic process"/>
    <property type="evidence" value="ECO:0007669"/>
    <property type="project" value="TreeGrafter"/>
</dbReference>
<evidence type="ECO:0000313" key="4">
    <source>
        <dbReference type="EMBL" id="CAG9310096.1"/>
    </source>
</evidence>
<comment type="caution">
    <text evidence="4">The sequence shown here is derived from an EMBL/GenBank/DDBJ whole genome shotgun (WGS) entry which is preliminary data.</text>
</comment>
<name>A0AAU9I6L6_9CILI</name>
<reference evidence="4" key="1">
    <citation type="submission" date="2021-09" db="EMBL/GenBank/DDBJ databases">
        <authorList>
            <consortium name="AG Swart"/>
            <person name="Singh M."/>
            <person name="Singh A."/>
            <person name="Seah K."/>
            <person name="Emmerich C."/>
        </authorList>
    </citation>
    <scope>NUCLEOTIDE SEQUENCE</scope>
    <source>
        <strain evidence="4">ATCC30299</strain>
    </source>
</reference>
<gene>
    <name evidence="4" type="ORF">BSTOLATCC_MIC305</name>
</gene>
<dbReference type="Proteomes" id="UP001162131">
    <property type="component" value="Unassembled WGS sequence"/>
</dbReference>
<dbReference type="Pfam" id="PF00887">
    <property type="entry name" value="ACBP"/>
    <property type="match status" value="1"/>
</dbReference>
<dbReference type="Gene3D" id="1.20.80.10">
    <property type="match status" value="1"/>
</dbReference>
<dbReference type="GO" id="GO:0000062">
    <property type="term" value="F:fatty-acyl-CoA binding"/>
    <property type="evidence" value="ECO:0007669"/>
    <property type="project" value="InterPro"/>
</dbReference>
<evidence type="ECO:0000259" key="3">
    <source>
        <dbReference type="PROSITE" id="PS51228"/>
    </source>
</evidence>
<comment type="similarity">
    <text evidence="1">Belongs to the ACBP family.</text>
</comment>
<dbReference type="AlphaFoldDB" id="A0AAU9I6L6"/>
<accession>A0AAU9I6L6</accession>
<dbReference type="PANTHER" id="PTHR23310:SF62">
    <property type="entry name" value="ACYL-COA BINDING PROTEIN 1, ISOFORM A"/>
    <property type="match status" value="1"/>
</dbReference>